<sequence length="162" mass="17750">MSADISGWRKPVRTITESNDQTGADVTDDVEAVATNHDTDERSSTIDSAAAREHPEVAETVAKIKSLRKTIDNIDGAVIHLLAERFKATSQVGVLKAEAGFAPADYKREDYQIERLQRIAKDAGLDPNIAEMYREFVVTEAKKRHKRIADAGGDPGVLDVFA</sequence>
<evidence type="ECO:0000313" key="4">
    <source>
        <dbReference type="EMBL" id="OZG59374.1"/>
    </source>
</evidence>
<feature type="domain" description="Chorismate mutase" evidence="3">
    <location>
        <begin position="58"/>
        <end position="149"/>
    </location>
</feature>
<evidence type="ECO:0000259" key="3">
    <source>
        <dbReference type="PROSITE" id="PS51168"/>
    </source>
</evidence>
<dbReference type="GO" id="GO:0046417">
    <property type="term" value="P:chorismate metabolic process"/>
    <property type="evidence" value="ECO:0007669"/>
    <property type="project" value="InterPro"/>
</dbReference>
<proteinExistence type="predicted"/>
<dbReference type="NCBIfam" id="NF006691">
    <property type="entry name" value="PRK09239.1"/>
    <property type="match status" value="1"/>
</dbReference>
<dbReference type="NCBIfam" id="TIGR01795">
    <property type="entry name" value="CM_mono_cladeE"/>
    <property type="match status" value="1"/>
</dbReference>
<dbReference type="SMART" id="SM00830">
    <property type="entry name" value="CM_2"/>
    <property type="match status" value="1"/>
</dbReference>
<protein>
    <submittedName>
        <fullName evidence="4">Chorismate mutase TyrA</fullName>
    </submittedName>
</protein>
<comment type="caution">
    <text evidence="4">The sequence shown here is derived from an EMBL/GenBank/DDBJ whole genome shotgun (WGS) entry which is preliminary data.</text>
</comment>
<organism evidence="4 5">
    <name type="scientific">Bifidobacterium tissieri</name>
    <dbReference type="NCBI Taxonomy" id="1630162"/>
    <lineage>
        <taxon>Bacteria</taxon>
        <taxon>Bacillati</taxon>
        <taxon>Actinomycetota</taxon>
        <taxon>Actinomycetes</taxon>
        <taxon>Bifidobacteriales</taxon>
        <taxon>Bifidobacteriaceae</taxon>
        <taxon>Bifidobacterium</taxon>
    </lineage>
</organism>
<feature type="compositionally biased region" description="Polar residues" evidence="2">
    <location>
        <begin position="15"/>
        <end position="24"/>
    </location>
</feature>
<dbReference type="EMBL" id="MWWV01000001">
    <property type="protein sequence ID" value="OZG59374.1"/>
    <property type="molecule type" value="Genomic_DNA"/>
</dbReference>
<keyword evidence="5" id="KW-1185">Reference proteome</keyword>
<evidence type="ECO:0000256" key="2">
    <source>
        <dbReference type="SAM" id="MobiDB-lite"/>
    </source>
</evidence>
<dbReference type="Pfam" id="PF01817">
    <property type="entry name" value="CM_2"/>
    <property type="match status" value="1"/>
</dbReference>
<dbReference type="PANTHER" id="PTHR38041">
    <property type="entry name" value="CHORISMATE MUTASE"/>
    <property type="match status" value="1"/>
</dbReference>
<keyword evidence="1" id="KW-0413">Isomerase</keyword>
<name>A0A261FJN7_9BIFI</name>
<dbReference type="InterPro" id="IPR036979">
    <property type="entry name" value="CM_dom_sf"/>
</dbReference>
<dbReference type="PROSITE" id="PS51168">
    <property type="entry name" value="CHORISMATE_MUT_2"/>
    <property type="match status" value="1"/>
</dbReference>
<dbReference type="InterPro" id="IPR002701">
    <property type="entry name" value="CM_II_prokaryot"/>
</dbReference>
<dbReference type="InterPro" id="IPR036263">
    <property type="entry name" value="Chorismate_II_sf"/>
</dbReference>
<accession>A0A261FJN7</accession>
<dbReference type="PANTHER" id="PTHR38041:SF1">
    <property type="entry name" value="CHORISMATE MUTASE"/>
    <property type="match status" value="1"/>
</dbReference>
<feature type="region of interest" description="Disordered" evidence="2">
    <location>
        <begin position="1"/>
        <end position="28"/>
    </location>
</feature>
<dbReference type="Proteomes" id="UP000216444">
    <property type="component" value="Unassembled WGS sequence"/>
</dbReference>
<dbReference type="SUPFAM" id="SSF48600">
    <property type="entry name" value="Chorismate mutase II"/>
    <property type="match status" value="1"/>
</dbReference>
<evidence type="ECO:0000256" key="1">
    <source>
        <dbReference type="ARBA" id="ARBA00023235"/>
    </source>
</evidence>
<dbReference type="Gene3D" id="1.20.59.10">
    <property type="entry name" value="Chorismate mutase"/>
    <property type="match status" value="1"/>
</dbReference>
<dbReference type="RefSeq" id="WP_094661708.1">
    <property type="nucleotide sequence ID" value="NZ_MWWV01000001.1"/>
</dbReference>
<dbReference type="InterPro" id="IPR010951">
    <property type="entry name" value="CM_bact"/>
</dbReference>
<gene>
    <name evidence="4" type="ORF">BTIS_0105</name>
</gene>
<dbReference type="GO" id="GO:0004106">
    <property type="term" value="F:chorismate mutase activity"/>
    <property type="evidence" value="ECO:0007669"/>
    <property type="project" value="InterPro"/>
</dbReference>
<dbReference type="AlphaFoldDB" id="A0A261FJN7"/>
<dbReference type="InterPro" id="IPR051331">
    <property type="entry name" value="Chorismate_mutase-related"/>
</dbReference>
<evidence type="ECO:0000313" key="5">
    <source>
        <dbReference type="Proteomes" id="UP000216444"/>
    </source>
</evidence>
<reference evidence="4 5" key="1">
    <citation type="journal article" date="2017" name="BMC Genomics">
        <title>Comparative genomic and phylogenomic analyses of the Bifidobacteriaceae family.</title>
        <authorList>
            <person name="Lugli G.A."/>
            <person name="Milani C."/>
            <person name="Turroni F."/>
            <person name="Duranti S."/>
            <person name="Mancabelli L."/>
            <person name="Mangifesta M."/>
            <person name="Ferrario C."/>
            <person name="Modesto M."/>
            <person name="Mattarelli P."/>
            <person name="Jiri K."/>
            <person name="van Sinderen D."/>
            <person name="Ventura M."/>
        </authorList>
    </citation>
    <scope>NUCLEOTIDE SEQUENCE [LARGE SCALE GENOMIC DNA]</scope>
    <source>
        <strain evidence="4 5">DSM 100201</strain>
    </source>
</reference>
<dbReference type="GO" id="GO:0009697">
    <property type="term" value="P:salicylic acid biosynthetic process"/>
    <property type="evidence" value="ECO:0007669"/>
    <property type="project" value="TreeGrafter"/>
</dbReference>